<evidence type="ECO:0000313" key="3">
    <source>
        <dbReference type="Proteomes" id="UP000029462"/>
    </source>
</evidence>
<keyword evidence="1" id="KW-0472">Membrane</keyword>
<reference evidence="2 3" key="1">
    <citation type="submission" date="2014-09" db="EMBL/GenBank/DDBJ databases">
        <title>Whole genome shotgun sequence of Escherichia vulneris NBRC 102420.</title>
        <authorList>
            <person name="Yoshida Y."/>
            <person name="Hosoyama A."/>
            <person name="Tsuchikane K."/>
            <person name="Ohji S."/>
            <person name="Ichikawa N."/>
            <person name="Kimura A."/>
            <person name="Yamazoe A."/>
            <person name="Ezaki T."/>
            <person name="Fujita N."/>
        </authorList>
    </citation>
    <scope>NUCLEOTIDE SEQUENCE [LARGE SCALE GENOMIC DNA]</scope>
    <source>
        <strain evidence="2 3">NBRC 102420</strain>
    </source>
</reference>
<name>A0A090VY97_PSEVU</name>
<organism evidence="2 3">
    <name type="scientific">Pseudescherichia vulneris NBRC 102420</name>
    <dbReference type="NCBI Taxonomy" id="1115515"/>
    <lineage>
        <taxon>Bacteria</taxon>
        <taxon>Pseudomonadati</taxon>
        <taxon>Pseudomonadota</taxon>
        <taxon>Gammaproteobacteria</taxon>
        <taxon>Enterobacterales</taxon>
        <taxon>Enterobacteriaceae</taxon>
        <taxon>Pseudescherichia</taxon>
    </lineage>
</organism>
<accession>A0A090VY97</accession>
<keyword evidence="1" id="KW-0812">Transmembrane</keyword>
<feature type="transmembrane region" description="Helical" evidence="1">
    <location>
        <begin position="29"/>
        <end position="50"/>
    </location>
</feature>
<protein>
    <submittedName>
        <fullName evidence="2">Uncharacterized protein</fullName>
    </submittedName>
</protein>
<feature type="non-terminal residue" evidence="2">
    <location>
        <position position="54"/>
    </location>
</feature>
<dbReference type="Proteomes" id="UP000029462">
    <property type="component" value="Unassembled WGS sequence"/>
</dbReference>
<comment type="caution">
    <text evidence="2">The sequence shown here is derived from an EMBL/GenBank/DDBJ whole genome shotgun (WGS) entry which is preliminary data.</text>
</comment>
<dbReference type="EMBL" id="BBMZ01000033">
    <property type="protein sequence ID" value="GAL60222.1"/>
    <property type="molecule type" value="Genomic_DNA"/>
</dbReference>
<gene>
    <name evidence="2" type="ORF">EV102420_33_00010</name>
</gene>
<keyword evidence="1" id="KW-1133">Transmembrane helix</keyword>
<sequence length="54" mass="5187">MSDNYAARQGDEIIHASVLADITSVLAEGVAYAAIGSAVAAAATVAAPLLGTGA</sequence>
<dbReference type="AlphaFoldDB" id="A0A090VY97"/>
<evidence type="ECO:0000313" key="2">
    <source>
        <dbReference type="EMBL" id="GAL60222.1"/>
    </source>
</evidence>
<dbReference type="STRING" id="1115515.EV102420_33_00010"/>
<keyword evidence="3" id="KW-1185">Reference proteome</keyword>
<proteinExistence type="predicted"/>
<evidence type="ECO:0000256" key="1">
    <source>
        <dbReference type="SAM" id="Phobius"/>
    </source>
</evidence>
<dbReference type="eggNOG" id="COG4104">
    <property type="taxonomic scope" value="Bacteria"/>
</dbReference>